<dbReference type="GeneID" id="63673523"/>
<protein>
    <submittedName>
        <fullName evidence="4">Retrograde regulation protein 2</fullName>
    </submittedName>
</protein>
<evidence type="ECO:0000313" key="4">
    <source>
        <dbReference type="EMBL" id="KIH90396.1"/>
    </source>
</evidence>
<dbReference type="InterPro" id="IPR043129">
    <property type="entry name" value="ATPase_NBD"/>
</dbReference>
<feature type="domain" description="Ppx/GppA phosphatase N-terminal" evidence="2">
    <location>
        <begin position="133"/>
        <end position="284"/>
    </location>
</feature>
<accession>A0A0C2IMY7</accession>
<dbReference type="InterPro" id="IPR057512">
    <property type="entry name" value="RTG2_C"/>
</dbReference>
<feature type="compositionally biased region" description="Low complexity" evidence="1">
    <location>
        <begin position="621"/>
        <end position="631"/>
    </location>
</feature>
<evidence type="ECO:0000259" key="2">
    <source>
        <dbReference type="Pfam" id="PF02541"/>
    </source>
</evidence>
<gene>
    <name evidence="4" type="ORF">SPBR_00283</name>
</gene>
<dbReference type="Pfam" id="PF02541">
    <property type="entry name" value="Ppx-GppA"/>
    <property type="match status" value="1"/>
</dbReference>
<dbReference type="PANTHER" id="PTHR30005">
    <property type="entry name" value="EXOPOLYPHOSPHATASE"/>
    <property type="match status" value="1"/>
</dbReference>
<dbReference type="EMBL" id="AWTV01000008">
    <property type="protein sequence ID" value="KIH90396.1"/>
    <property type="molecule type" value="Genomic_DNA"/>
</dbReference>
<dbReference type="Gene3D" id="3.30.420.150">
    <property type="entry name" value="Exopolyphosphatase. Domain 2"/>
    <property type="match status" value="1"/>
</dbReference>
<comment type="caution">
    <text evidence="4">The sequence shown here is derived from an EMBL/GenBank/DDBJ whole genome shotgun (WGS) entry which is preliminary data.</text>
</comment>
<sequence>MGPENRQLRLVTLGLPSALLLCIALLLVPRAALNKINTSGVVAMTSSAAAAADIITLDNFADKLPKWQPDDDNHLHALVDMGSNGIRFSISDLSPPRTRLLPCVYRERAGISLFDALTAVDDSISGEGPAGNPSAMKLPAETIRQVARTLARFRRIALDYGVAPGRMAVFATEAMRRAANAGALLEAIASAAPGLSVHVLAPEVETLFGSTGARSGFAVVGNSDTGAGGLMLDLGGGSVQMTYVDPRLGPGYEVAAARAGQSMPYGAARLTRLVSSATPPIHDVGSELQFDKKLHHLDAERIRLAAEAKAEADSRATAEAAPKLADDMTAALARLHEQFPSLLELQKRQQANKTSEGGIDVYLCGGGFRGYGSMLMQNDAVQPYPVPLMGGYTVPGSFFRDTHRMRRVNHELAGGKIFGMSKRRRQQFAAITAVVDALIVALQRSSHTIRSVTFCAGGNREGALMMRLPATLREADPLSVHIETAATSSSYSRGRTGDDVVAAIQSTAESLLSALPPLPSSSSSSSPSPAQPSWAPLRPLLPLFATHIWERTGADSSANAAFVLHDAVVRNPGMPGLTHQARAILAVSLWARWGGGVAPTDTPLLDGLRQLLDRPSGGGSSRSCSSSSRSGTENDGDLMFWAEYMGGVAAVLALVFPAGPPNAAELASIRFEPMLSTTKSGKTAVHLDVAVAASRAVGLDVAEAVPDCFSSVGKSHKETVKLKVQAQEFSE</sequence>
<organism evidence="4 5">
    <name type="scientific">Sporothrix brasiliensis 5110</name>
    <dbReference type="NCBI Taxonomy" id="1398154"/>
    <lineage>
        <taxon>Eukaryota</taxon>
        <taxon>Fungi</taxon>
        <taxon>Dikarya</taxon>
        <taxon>Ascomycota</taxon>
        <taxon>Pezizomycotina</taxon>
        <taxon>Sordariomycetes</taxon>
        <taxon>Sordariomycetidae</taxon>
        <taxon>Ophiostomatales</taxon>
        <taxon>Ophiostomataceae</taxon>
        <taxon>Sporothrix</taxon>
    </lineage>
</organism>
<evidence type="ECO:0000256" key="1">
    <source>
        <dbReference type="SAM" id="MobiDB-lite"/>
    </source>
</evidence>
<dbReference type="GO" id="GO:0006357">
    <property type="term" value="P:regulation of transcription by RNA polymerase II"/>
    <property type="evidence" value="ECO:0007669"/>
    <property type="project" value="TreeGrafter"/>
</dbReference>
<dbReference type="PANTHER" id="PTHR30005:SF0">
    <property type="entry name" value="RETROGRADE REGULATION PROTEIN 2"/>
    <property type="match status" value="1"/>
</dbReference>
<feature type="region of interest" description="Disordered" evidence="1">
    <location>
        <begin position="612"/>
        <end position="631"/>
    </location>
</feature>
<dbReference type="InterPro" id="IPR050273">
    <property type="entry name" value="GppA/Ppx_hydrolase"/>
</dbReference>
<dbReference type="InterPro" id="IPR003695">
    <property type="entry name" value="Ppx_GppA_N"/>
</dbReference>
<dbReference type="Gene3D" id="3.30.420.40">
    <property type="match status" value="1"/>
</dbReference>
<dbReference type="SUPFAM" id="SSF53067">
    <property type="entry name" value="Actin-like ATPase domain"/>
    <property type="match status" value="2"/>
</dbReference>
<dbReference type="FunFam" id="3.30.420.40:FF:000191">
    <property type="entry name" value="Retrograde regulation protein 2"/>
    <property type="match status" value="1"/>
</dbReference>
<dbReference type="RefSeq" id="XP_040618406.1">
    <property type="nucleotide sequence ID" value="XM_040758602.1"/>
</dbReference>
<evidence type="ECO:0000313" key="5">
    <source>
        <dbReference type="Proteomes" id="UP000031575"/>
    </source>
</evidence>
<dbReference type="OrthoDB" id="2014654at2759"/>
<reference evidence="4 5" key="1">
    <citation type="journal article" date="2014" name="BMC Genomics">
        <title>Comparative genomics of the major fungal agents of human and animal Sporotrichosis: Sporothrix schenckii and Sporothrix brasiliensis.</title>
        <authorList>
            <person name="Teixeira M.M."/>
            <person name="de Almeida L.G."/>
            <person name="Kubitschek-Barreira P."/>
            <person name="Alves F.L."/>
            <person name="Kioshima E.S."/>
            <person name="Abadio A.K."/>
            <person name="Fernandes L."/>
            <person name="Derengowski L.S."/>
            <person name="Ferreira K.S."/>
            <person name="Souza R.C."/>
            <person name="Ruiz J.C."/>
            <person name="de Andrade N.C."/>
            <person name="Paes H.C."/>
            <person name="Nicola A.M."/>
            <person name="Albuquerque P."/>
            <person name="Gerber A.L."/>
            <person name="Martins V.P."/>
            <person name="Peconick L.D."/>
            <person name="Neto A.V."/>
            <person name="Chaucanez C.B."/>
            <person name="Silva P.A."/>
            <person name="Cunha O.L."/>
            <person name="de Oliveira F.F."/>
            <person name="dos Santos T.C."/>
            <person name="Barros A.L."/>
            <person name="Soares M.A."/>
            <person name="de Oliveira L.M."/>
            <person name="Marini M.M."/>
            <person name="Villalobos-Duno H."/>
            <person name="Cunha M.M."/>
            <person name="de Hoog S."/>
            <person name="da Silveira J.F."/>
            <person name="Henrissat B."/>
            <person name="Nino-Vega G.A."/>
            <person name="Cisalpino P.S."/>
            <person name="Mora-Montes H.M."/>
            <person name="Almeida S.R."/>
            <person name="Stajich J.E."/>
            <person name="Lopes-Bezerra L.M."/>
            <person name="Vasconcelos A.T."/>
            <person name="Felipe M.S."/>
        </authorList>
    </citation>
    <scope>NUCLEOTIDE SEQUENCE [LARGE SCALE GENOMIC DNA]</scope>
    <source>
        <strain evidence="4 5">5110</strain>
    </source>
</reference>
<dbReference type="AlphaFoldDB" id="A0A0C2IMY7"/>
<name>A0A0C2IMY7_9PEZI</name>
<proteinExistence type="predicted"/>
<feature type="domain" description="RTG2 C-terminal" evidence="3">
    <location>
        <begin position="505"/>
        <end position="613"/>
    </location>
</feature>
<evidence type="ECO:0000259" key="3">
    <source>
        <dbReference type="Pfam" id="PF23566"/>
    </source>
</evidence>
<dbReference type="HOGENOM" id="CLU_033165_0_0_1"/>
<keyword evidence="5" id="KW-1185">Reference proteome</keyword>
<dbReference type="VEuPathDB" id="FungiDB:SPBR_00283"/>
<dbReference type="Pfam" id="PF23566">
    <property type="entry name" value="RTG2_C"/>
    <property type="match status" value="1"/>
</dbReference>
<dbReference type="Proteomes" id="UP000031575">
    <property type="component" value="Unassembled WGS sequence"/>
</dbReference>